<dbReference type="PANTHER" id="PTHR12468">
    <property type="entry name" value="GPI MANNOSYLTRANSFERASE 2"/>
    <property type="match status" value="1"/>
</dbReference>
<organism evidence="11 12">
    <name type="scientific">Antricoccus suffuscus</name>
    <dbReference type="NCBI Taxonomy" id="1629062"/>
    <lineage>
        <taxon>Bacteria</taxon>
        <taxon>Bacillati</taxon>
        <taxon>Actinomycetota</taxon>
        <taxon>Actinomycetes</taxon>
        <taxon>Geodermatophilales</taxon>
        <taxon>Antricoccaceae</taxon>
        <taxon>Antricoccus</taxon>
    </lineage>
</organism>
<evidence type="ECO:0000256" key="1">
    <source>
        <dbReference type="ARBA" id="ARBA00004477"/>
    </source>
</evidence>
<accession>A0A2T1A7S9</accession>
<dbReference type="GO" id="GO:0004376">
    <property type="term" value="F:GPI mannosyltransferase activity"/>
    <property type="evidence" value="ECO:0007669"/>
    <property type="project" value="InterPro"/>
</dbReference>
<evidence type="ECO:0000256" key="8">
    <source>
        <dbReference type="ARBA" id="ARBA00022989"/>
    </source>
</evidence>
<dbReference type="GO" id="GO:0016020">
    <property type="term" value="C:membrane"/>
    <property type="evidence" value="ECO:0007669"/>
    <property type="project" value="GOC"/>
</dbReference>
<dbReference type="PANTHER" id="PTHR12468:SF2">
    <property type="entry name" value="GPI MANNOSYLTRANSFERASE 2"/>
    <property type="match status" value="1"/>
</dbReference>
<evidence type="ECO:0000256" key="5">
    <source>
        <dbReference type="ARBA" id="ARBA00022679"/>
    </source>
</evidence>
<reference evidence="11 12" key="1">
    <citation type="submission" date="2018-03" db="EMBL/GenBank/DDBJ databases">
        <title>Genomic Encyclopedia of Archaeal and Bacterial Type Strains, Phase II (KMG-II): from individual species to whole genera.</title>
        <authorList>
            <person name="Goeker M."/>
        </authorList>
    </citation>
    <scope>NUCLEOTIDE SEQUENCE [LARGE SCALE GENOMIC DNA]</scope>
    <source>
        <strain evidence="11 12">DSM 100065</strain>
    </source>
</reference>
<keyword evidence="3" id="KW-0337">GPI-anchor biosynthesis</keyword>
<keyword evidence="12" id="KW-1185">Reference proteome</keyword>
<dbReference type="Pfam" id="PF04188">
    <property type="entry name" value="Mannosyl_trans2"/>
    <property type="match status" value="1"/>
</dbReference>
<feature type="transmembrane region" description="Helical" evidence="10">
    <location>
        <begin position="200"/>
        <end position="220"/>
    </location>
</feature>
<evidence type="ECO:0000256" key="4">
    <source>
        <dbReference type="ARBA" id="ARBA00022676"/>
    </source>
</evidence>
<evidence type="ECO:0000256" key="3">
    <source>
        <dbReference type="ARBA" id="ARBA00022502"/>
    </source>
</evidence>
<evidence type="ECO:0000313" key="12">
    <source>
        <dbReference type="Proteomes" id="UP000237752"/>
    </source>
</evidence>
<keyword evidence="9 10" id="KW-0472">Membrane</keyword>
<evidence type="ECO:0000256" key="7">
    <source>
        <dbReference type="ARBA" id="ARBA00022824"/>
    </source>
</evidence>
<feature type="transmembrane region" description="Helical" evidence="10">
    <location>
        <begin position="25"/>
        <end position="49"/>
    </location>
</feature>
<sequence>MTSEVHETPQRTPPYRWYADPRLRAGLIGSVVLYAGIRLVGMIVLALGVDHAGRSLAERLLSWDGRWFAQIAEHGYPGYINLTDVHDETSGAYAFLPGYPLLVRLVALVTGNIDHAGLAVTGVAGVVAAAGIYCYVTRLSGRIRVGVLAVGLWAALPMSVVLSMMYSEALFVALAVWALYAVLADRWLTAGVLSLCAGLVRPSGIALGVAVIGAAVIYFVRRRYDATGPRPVRVVMSAVLAVIGVPLWWVYVAIDTGRVDGWFAVQDFFWGSHLDFGVSFADGFWDAVTFVGIGHGSSAVGYIVNFAAVAGLLMALIPLVSLVVRAVGDARWAAPMLYALVLLGMAIGSAGYLHSKLRFLVPIFPIVIPVAIVLMRTRRVTATLVLISAVLLSAWWGAFMLLVWPYAI</sequence>
<evidence type="ECO:0000313" key="11">
    <source>
        <dbReference type="EMBL" id="PRZ44398.1"/>
    </source>
</evidence>
<gene>
    <name evidence="11" type="ORF">CLV47_101524</name>
</gene>
<evidence type="ECO:0000256" key="2">
    <source>
        <dbReference type="ARBA" id="ARBA00004687"/>
    </source>
</evidence>
<name>A0A2T1A7S9_9ACTN</name>
<comment type="caution">
    <text evidence="11">The sequence shown here is derived from an EMBL/GenBank/DDBJ whole genome shotgun (WGS) entry which is preliminary data.</text>
</comment>
<feature type="transmembrane region" description="Helical" evidence="10">
    <location>
        <begin position="116"/>
        <end position="135"/>
    </location>
</feature>
<dbReference type="EMBL" id="PVUE01000001">
    <property type="protein sequence ID" value="PRZ44398.1"/>
    <property type="molecule type" value="Genomic_DNA"/>
</dbReference>
<feature type="transmembrane region" description="Helical" evidence="10">
    <location>
        <begin position="299"/>
        <end position="324"/>
    </location>
</feature>
<keyword evidence="5 11" id="KW-0808">Transferase</keyword>
<dbReference type="GO" id="GO:0006506">
    <property type="term" value="P:GPI anchor biosynthetic process"/>
    <property type="evidence" value="ECO:0007669"/>
    <property type="project" value="UniProtKB-UniPathway"/>
</dbReference>
<dbReference type="Proteomes" id="UP000237752">
    <property type="component" value="Unassembled WGS sequence"/>
</dbReference>
<comment type="subcellular location">
    <subcellularLocation>
        <location evidence="1">Endoplasmic reticulum membrane</location>
        <topology evidence="1">Multi-pass membrane protein</topology>
    </subcellularLocation>
</comment>
<feature type="transmembrane region" description="Helical" evidence="10">
    <location>
        <begin position="359"/>
        <end position="377"/>
    </location>
</feature>
<dbReference type="OrthoDB" id="151635at2"/>
<feature type="transmembrane region" description="Helical" evidence="10">
    <location>
        <begin position="232"/>
        <end position="254"/>
    </location>
</feature>
<keyword evidence="7" id="KW-0256">Endoplasmic reticulum</keyword>
<dbReference type="UniPathway" id="UPA00196"/>
<dbReference type="GO" id="GO:0000009">
    <property type="term" value="F:alpha-1,6-mannosyltransferase activity"/>
    <property type="evidence" value="ECO:0007669"/>
    <property type="project" value="InterPro"/>
</dbReference>
<evidence type="ECO:0000256" key="6">
    <source>
        <dbReference type="ARBA" id="ARBA00022692"/>
    </source>
</evidence>
<keyword evidence="4 11" id="KW-0328">Glycosyltransferase</keyword>
<dbReference type="AlphaFoldDB" id="A0A2T1A7S9"/>
<keyword evidence="8 10" id="KW-1133">Transmembrane helix</keyword>
<protein>
    <submittedName>
        <fullName evidence="11">Dolichyl-phosphate-mannose-protein mannosyltransferase</fullName>
    </submittedName>
</protein>
<dbReference type="RefSeq" id="WP_106347415.1">
    <property type="nucleotide sequence ID" value="NZ_PVUE01000001.1"/>
</dbReference>
<proteinExistence type="predicted"/>
<dbReference type="InterPro" id="IPR007315">
    <property type="entry name" value="PIG-V/Gpi18"/>
</dbReference>
<keyword evidence="6 10" id="KW-0812">Transmembrane</keyword>
<comment type="pathway">
    <text evidence="2">Glycolipid biosynthesis; glycosylphosphatidylinositol-anchor biosynthesis.</text>
</comment>
<feature type="transmembrane region" description="Helical" evidence="10">
    <location>
        <begin position="336"/>
        <end position="353"/>
    </location>
</feature>
<feature type="transmembrane region" description="Helical" evidence="10">
    <location>
        <begin position="384"/>
        <end position="407"/>
    </location>
</feature>
<feature type="transmembrane region" description="Helical" evidence="10">
    <location>
        <begin position="147"/>
        <end position="180"/>
    </location>
</feature>
<evidence type="ECO:0000256" key="9">
    <source>
        <dbReference type="ARBA" id="ARBA00023136"/>
    </source>
</evidence>
<evidence type="ECO:0000256" key="10">
    <source>
        <dbReference type="SAM" id="Phobius"/>
    </source>
</evidence>